<dbReference type="InParanoid" id="T0SGN7"/>
<keyword evidence="3" id="KW-1185">Reference proteome</keyword>
<reference evidence="2 3" key="1">
    <citation type="submission" date="2012-04" db="EMBL/GenBank/DDBJ databases">
        <title>The Genome Sequence of Saprolegnia declina VS20.</title>
        <authorList>
            <consortium name="The Broad Institute Genome Sequencing Platform"/>
            <person name="Russ C."/>
            <person name="Nusbaum C."/>
            <person name="Tyler B."/>
            <person name="van West P."/>
            <person name="Dieguez-Uribeondo J."/>
            <person name="de Bruijn I."/>
            <person name="Tripathy S."/>
            <person name="Jiang R."/>
            <person name="Young S.K."/>
            <person name="Zeng Q."/>
            <person name="Gargeya S."/>
            <person name="Fitzgerald M."/>
            <person name="Haas B."/>
            <person name="Abouelleil A."/>
            <person name="Alvarado L."/>
            <person name="Arachchi H.M."/>
            <person name="Berlin A."/>
            <person name="Chapman S.B."/>
            <person name="Goldberg J."/>
            <person name="Griggs A."/>
            <person name="Gujja S."/>
            <person name="Hansen M."/>
            <person name="Howarth C."/>
            <person name="Imamovic A."/>
            <person name="Larimer J."/>
            <person name="McCowen C."/>
            <person name="Montmayeur A."/>
            <person name="Murphy C."/>
            <person name="Neiman D."/>
            <person name="Pearson M."/>
            <person name="Priest M."/>
            <person name="Roberts A."/>
            <person name="Saif S."/>
            <person name="Shea T."/>
            <person name="Sisk P."/>
            <person name="Sykes S."/>
            <person name="Wortman J."/>
            <person name="Nusbaum C."/>
            <person name="Birren B."/>
        </authorList>
    </citation>
    <scope>NUCLEOTIDE SEQUENCE [LARGE SCALE GENOMIC DNA]</scope>
    <source>
        <strain evidence="2 3">VS20</strain>
    </source>
</reference>
<protein>
    <submittedName>
        <fullName evidence="2">Uncharacterized protein</fullName>
    </submittedName>
</protein>
<gene>
    <name evidence="2" type="ORF">SDRG_00933</name>
</gene>
<dbReference type="OMA" id="RPGRFHE"/>
<dbReference type="AlphaFoldDB" id="T0SGN7"/>
<dbReference type="GeneID" id="19941660"/>
<name>T0SGN7_SAPDV</name>
<evidence type="ECO:0000256" key="1">
    <source>
        <dbReference type="SAM" id="MobiDB-lite"/>
    </source>
</evidence>
<dbReference type="EMBL" id="JH767133">
    <property type="protein sequence ID" value="EQC42092.1"/>
    <property type="molecule type" value="Genomic_DNA"/>
</dbReference>
<proteinExistence type="predicted"/>
<sequence length="96" mass="10776">MLDRRSSLGTARPGRFHEVPGGFQTRYQPSRDYLRASVSSLSLTDVTASRSHDATLSLERPTRSKVVPSGAWPALWHKVCHVLRLPEKPHRRTTSA</sequence>
<evidence type="ECO:0000313" key="3">
    <source>
        <dbReference type="Proteomes" id="UP000030762"/>
    </source>
</evidence>
<feature type="region of interest" description="Disordered" evidence="1">
    <location>
        <begin position="1"/>
        <end position="24"/>
    </location>
</feature>
<dbReference type="RefSeq" id="XP_008604661.1">
    <property type="nucleotide sequence ID" value="XM_008606439.1"/>
</dbReference>
<organism evidence="2 3">
    <name type="scientific">Saprolegnia diclina (strain VS20)</name>
    <dbReference type="NCBI Taxonomy" id="1156394"/>
    <lineage>
        <taxon>Eukaryota</taxon>
        <taxon>Sar</taxon>
        <taxon>Stramenopiles</taxon>
        <taxon>Oomycota</taxon>
        <taxon>Saprolegniomycetes</taxon>
        <taxon>Saprolegniales</taxon>
        <taxon>Saprolegniaceae</taxon>
        <taxon>Saprolegnia</taxon>
    </lineage>
</organism>
<dbReference type="OrthoDB" id="69441at2759"/>
<evidence type="ECO:0000313" key="2">
    <source>
        <dbReference type="EMBL" id="EQC42092.1"/>
    </source>
</evidence>
<accession>T0SGN7</accession>
<dbReference type="Proteomes" id="UP000030762">
    <property type="component" value="Unassembled WGS sequence"/>
</dbReference>
<dbReference type="VEuPathDB" id="FungiDB:SDRG_00933"/>